<evidence type="ECO:0000256" key="1">
    <source>
        <dbReference type="SAM" id="MobiDB-lite"/>
    </source>
</evidence>
<protein>
    <submittedName>
        <fullName evidence="4">DUF4367 domain-containing protein</fullName>
    </submittedName>
</protein>
<dbReference type="Pfam" id="PF14285">
    <property type="entry name" value="DUF4367"/>
    <property type="match status" value="1"/>
</dbReference>
<evidence type="ECO:0000313" key="5">
    <source>
        <dbReference type="Proteomes" id="UP001623660"/>
    </source>
</evidence>
<dbReference type="RefSeq" id="WP_406793639.1">
    <property type="nucleotide sequence ID" value="NZ_JBJHZX010000032.1"/>
</dbReference>
<proteinExistence type="predicted"/>
<gene>
    <name evidence="4" type="ORF">ACJDU8_18480</name>
</gene>
<feature type="compositionally biased region" description="Polar residues" evidence="1">
    <location>
        <begin position="116"/>
        <end position="129"/>
    </location>
</feature>
<feature type="compositionally biased region" description="Low complexity" evidence="1">
    <location>
        <begin position="130"/>
        <end position="166"/>
    </location>
</feature>
<evidence type="ECO:0000313" key="4">
    <source>
        <dbReference type="EMBL" id="MFL0197534.1"/>
    </source>
</evidence>
<feature type="region of interest" description="Disordered" evidence="1">
    <location>
        <begin position="99"/>
        <end position="185"/>
    </location>
</feature>
<dbReference type="Proteomes" id="UP001623660">
    <property type="component" value="Unassembled WGS sequence"/>
</dbReference>
<feature type="domain" description="DUF4367" evidence="3">
    <location>
        <begin position="233"/>
        <end position="339"/>
    </location>
</feature>
<dbReference type="EMBL" id="JBJHZX010000032">
    <property type="protein sequence ID" value="MFL0197534.1"/>
    <property type="molecule type" value="Genomic_DNA"/>
</dbReference>
<keyword evidence="5" id="KW-1185">Reference proteome</keyword>
<feature type="compositionally biased region" description="Polar residues" evidence="1">
    <location>
        <begin position="170"/>
        <end position="185"/>
    </location>
</feature>
<sequence length="340" mass="38096">MKDNMKNLREITDLVLKDIHVTEKLKRNTLEKCKSKKRLSLKPIYAISISAAIMILIIISYQYHHTNFQNNITKKYIYNNPIAKASIETLHKIIGKSTDGELKSTDDKTDDRPKNSVPSTKNSSINSEISLNTKNSDSKSDSTSNDNDNYNSNTDTNSNKDSTLNDKGNTKNSESEATNNSDYTYKNYTINAEPQSETPVNTTDSPEAKNAASTDMLDLATAQSYLGSTISMPSYIPENFKLTNIYIPKSAAEQKTIIIDYNDPDNKYFKLTQSKQLSSNISGEKISISDETQGYLYIKSDETDSDSPIIQIAWIKNDIEYTLYGNISKDSMLSIAKSIN</sequence>
<name>A0ABW8SNR5_9CLOT</name>
<feature type="compositionally biased region" description="Basic and acidic residues" evidence="1">
    <location>
        <begin position="99"/>
        <end position="114"/>
    </location>
</feature>
<keyword evidence="2" id="KW-0472">Membrane</keyword>
<accession>A0ABW8SNR5</accession>
<comment type="caution">
    <text evidence="4">The sequence shown here is derived from an EMBL/GenBank/DDBJ whole genome shotgun (WGS) entry which is preliminary data.</text>
</comment>
<dbReference type="InterPro" id="IPR025377">
    <property type="entry name" value="DUF4367"/>
</dbReference>
<evidence type="ECO:0000259" key="3">
    <source>
        <dbReference type="Pfam" id="PF14285"/>
    </source>
</evidence>
<keyword evidence="2" id="KW-0812">Transmembrane</keyword>
<evidence type="ECO:0000256" key="2">
    <source>
        <dbReference type="SAM" id="Phobius"/>
    </source>
</evidence>
<keyword evidence="2" id="KW-1133">Transmembrane helix</keyword>
<feature type="transmembrane region" description="Helical" evidence="2">
    <location>
        <begin position="44"/>
        <end position="63"/>
    </location>
</feature>
<organism evidence="4 5">
    <name type="scientific">Candidatus Clostridium eludens</name>
    <dbReference type="NCBI Taxonomy" id="3381663"/>
    <lineage>
        <taxon>Bacteria</taxon>
        <taxon>Bacillati</taxon>
        <taxon>Bacillota</taxon>
        <taxon>Clostridia</taxon>
        <taxon>Eubacteriales</taxon>
        <taxon>Clostridiaceae</taxon>
        <taxon>Clostridium</taxon>
    </lineage>
</organism>
<reference evidence="4 5" key="1">
    <citation type="submission" date="2024-11" db="EMBL/GenBank/DDBJ databases">
        <authorList>
            <person name="Heng Y.C."/>
            <person name="Lim A.C.H."/>
            <person name="Lee J.K.Y."/>
            <person name="Kittelmann S."/>
        </authorList>
    </citation>
    <scope>NUCLEOTIDE SEQUENCE [LARGE SCALE GENOMIC DNA]</scope>
    <source>
        <strain evidence="4 5">WILCCON 0269</strain>
    </source>
</reference>